<keyword evidence="6" id="KW-0975">Bacterial flagellum</keyword>
<evidence type="ECO:0000256" key="5">
    <source>
        <dbReference type="ARBA" id="ARBA00022525"/>
    </source>
</evidence>
<evidence type="ECO:0000256" key="1">
    <source>
        <dbReference type="ARBA" id="ARBA00004117"/>
    </source>
</evidence>
<dbReference type="InterPro" id="IPR002371">
    <property type="entry name" value="FlgK"/>
</dbReference>
<feature type="domain" description="Flagellar hook-associated protein FlgK helical" evidence="9">
    <location>
        <begin position="90"/>
        <end position="314"/>
    </location>
</feature>
<sequence length="489" mass="51117">MTISQALYNASSGLTAASRRVSVTSNNIANALTPGYARRTVHLAEQTTGGEGAGVGVAGVSRAGNPAITYERRIVDGELAYFSSNAGAMTRVSDLLGSVEDPSSLFQKYNNFETSLRNLAETPDSAALQQKVVTSAQDLARALNRTAEGYQQIRTDADREISNRVDTVNDALKTIEDLNDSISRGMATGKDVNALLDQRQQLIDQVNENIPVREIQREYGKVDLMTTEGTFLLAGSARTVEFNASPVVTADLTYDNGAGSLSGLSVDGQDITPGGTSGQAPRDGAIAGLFNVRDETVPEMALALDALAFDIAGRLSDPSVDPTLNPGDPGLFTDAGAATDVANLTGLAGRLAVNAAVDSSQGGSASRIRDGIGAVVQQAAGTDSFVRSLLSALADSRPQHAALQTAGDLSAAESFSHMTSLAAGARVDASSKQTTAATLATSLVEAEQAESGVDTDRELQDLLVIEQAYAANARVLETIDQMMRRLMEL</sequence>
<keyword evidence="5" id="KW-0964">Secreted</keyword>
<protein>
    <recommendedName>
        <fullName evidence="4">Flagellar hook-associated protein 1</fullName>
    </recommendedName>
</protein>
<dbReference type="NCBIfam" id="TIGR02492">
    <property type="entry name" value="flgK_ends"/>
    <property type="match status" value="1"/>
</dbReference>
<keyword evidence="10" id="KW-0966">Cell projection</keyword>
<comment type="subcellular location">
    <subcellularLocation>
        <location evidence="1">Bacterial flagellum basal body</location>
    </subcellularLocation>
    <subcellularLocation>
        <location evidence="2">Secreted</location>
    </subcellularLocation>
</comment>
<dbReference type="Pfam" id="PF00460">
    <property type="entry name" value="Flg_bb_rod"/>
    <property type="match status" value="1"/>
</dbReference>
<name>A0ABV3Z6N7_9PROT</name>
<feature type="domain" description="Flagellar basal-body/hook protein C-terminal" evidence="8">
    <location>
        <begin position="450"/>
        <end position="489"/>
    </location>
</feature>
<comment type="similarity">
    <text evidence="3">Belongs to the flagella basal body rod proteins family.</text>
</comment>
<dbReference type="SUPFAM" id="SSF64518">
    <property type="entry name" value="Phase 1 flagellin"/>
    <property type="match status" value="1"/>
</dbReference>
<dbReference type="InterPro" id="IPR010930">
    <property type="entry name" value="Flg_bb/hook_C_dom"/>
</dbReference>
<comment type="caution">
    <text evidence="10">The sequence shown here is derived from an EMBL/GenBank/DDBJ whole genome shotgun (WGS) entry which is preliminary data.</text>
</comment>
<dbReference type="InterPro" id="IPR053927">
    <property type="entry name" value="FlgK_helical"/>
</dbReference>
<dbReference type="Pfam" id="PF06429">
    <property type="entry name" value="Flg_bbr_C"/>
    <property type="match status" value="1"/>
</dbReference>
<keyword evidence="10" id="KW-0282">Flagellum</keyword>
<dbReference type="RefSeq" id="WP_369314457.1">
    <property type="nucleotide sequence ID" value="NZ_JBEHZE010000001.1"/>
</dbReference>
<dbReference type="Pfam" id="PF22638">
    <property type="entry name" value="FlgK_D1"/>
    <property type="match status" value="1"/>
</dbReference>
<reference evidence="10 11" key="1">
    <citation type="submission" date="2024-05" db="EMBL/GenBank/DDBJ databases">
        <title>Three bacterial strains, DH-69, EH-24, and ECK-19 isolated from coastal sediments.</title>
        <authorList>
            <person name="Ye Y.-Q."/>
            <person name="Du Z.-J."/>
        </authorList>
    </citation>
    <scope>NUCLEOTIDE SEQUENCE [LARGE SCALE GENOMIC DNA]</scope>
    <source>
        <strain evidence="10 11">ECK-19</strain>
    </source>
</reference>
<dbReference type="Proteomes" id="UP001560685">
    <property type="component" value="Unassembled WGS sequence"/>
</dbReference>
<evidence type="ECO:0000256" key="2">
    <source>
        <dbReference type="ARBA" id="ARBA00004613"/>
    </source>
</evidence>
<dbReference type="PANTHER" id="PTHR30033">
    <property type="entry name" value="FLAGELLAR HOOK-ASSOCIATED PROTEIN 1"/>
    <property type="match status" value="1"/>
</dbReference>
<keyword evidence="10" id="KW-0969">Cilium</keyword>
<gene>
    <name evidence="10" type="primary">flgK</name>
    <name evidence="10" type="ORF">ABFZ84_13040</name>
</gene>
<dbReference type="PANTHER" id="PTHR30033:SF1">
    <property type="entry name" value="FLAGELLAR HOOK-ASSOCIATED PROTEIN 1"/>
    <property type="match status" value="1"/>
</dbReference>
<keyword evidence="11" id="KW-1185">Reference proteome</keyword>
<evidence type="ECO:0000259" key="7">
    <source>
        <dbReference type="Pfam" id="PF00460"/>
    </source>
</evidence>
<feature type="domain" description="Flagellar basal body rod protein N-terminal" evidence="7">
    <location>
        <begin position="7"/>
        <end position="36"/>
    </location>
</feature>
<proteinExistence type="inferred from homology"/>
<evidence type="ECO:0000259" key="8">
    <source>
        <dbReference type="Pfam" id="PF06429"/>
    </source>
</evidence>
<evidence type="ECO:0000256" key="3">
    <source>
        <dbReference type="ARBA" id="ARBA00009677"/>
    </source>
</evidence>
<dbReference type="InterPro" id="IPR001444">
    <property type="entry name" value="Flag_bb_rod_N"/>
</dbReference>
<accession>A0ABV3Z6N7</accession>
<evidence type="ECO:0000256" key="6">
    <source>
        <dbReference type="ARBA" id="ARBA00023143"/>
    </source>
</evidence>
<organism evidence="10 11">
    <name type="scientific">Hyphococcus lacteus</name>
    <dbReference type="NCBI Taxonomy" id="3143536"/>
    <lineage>
        <taxon>Bacteria</taxon>
        <taxon>Pseudomonadati</taxon>
        <taxon>Pseudomonadota</taxon>
        <taxon>Alphaproteobacteria</taxon>
        <taxon>Parvularculales</taxon>
        <taxon>Parvularculaceae</taxon>
        <taxon>Hyphococcus</taxon>
    </lineage>
</organism>
<evidence type="ECO:0000313" key="11">
    <source>
        <dbReference type="Proteomes" id="UP001560685"/>
    </source>
</evidence>
<evidence type="ECO:0000259" key="9">
    <source>
        <dbReference type="Pfam" id="PF22638"/>
    </source>
</evidence>
<dbReference type="EMBL" id="JBEHZE010000001">
    <property type="protein sequence ID" value="MEX6634475.1"/>
    <property type="molecule type" value="Genomic_DNA"/>
</dbReference>
<evidence type="ECO:0000256" key="4">
    <source>
        <dbReference type="ARBA" id="ARBA00016244"/>
    </source>
</evidence>
<evidence type="ECO:0000313" key="10">
    <source>
        <dbReference type="EMBL" id="MEX6634475.1"/>
    </source>
</evidence>